<sequence>LANTIRAVDDPDRYGSRWVESYVRSGVPSVVRSVARAADPVLRRRGTVGRTFVSQLPYLSRTLEPQRDLWGRLITFTVLGEGLVGGVAKVASPISVSPVSTDPVDREMGQLGMTPSMPEKVIERGGKRLKLTYPQYDRFTKESGEPAYKRVQRIIERQDYAGWSNDTKRKAINRAISQERAKVRNRLWREFKAQAKVKERKAILP</sequence>
<proteinExistence type="predicted"/>
<protein>
    <recommendedName>
        <fullName evidence="2">Large polyvalent protein associated domain-containing protein</fullName>
    </recommendedName>
</protein>
<feature type="non-terminal residue" evidence="1">
    <location>
        <position position="1"/>
    </location>
</feature>
<comment type="caution">
    <text evidence="1">The sequence shown here is derived from an EMBL/GenBank/DDBJ whole genome shotgun (WGS) entry which is preliminary data.</text>
</comment>
<organism evidence="1">
    <name type="scientific">marine sediment metagenome</name>
    <dbReference type="NCBI Taxonomy" id="412755"/>
    <lineage>
        <taxon>unclassified sequences</taxon>
        <taxon>metagenomes</taxon>
        <taxon>ecological metagenomes</taxon>
    </lineage>
</organism>
<evidence type="ECO:0008006" key="2">
    <source>
        <dbReference type="Google" id="ProtNLM"/>
    </source>
</evidence>
<dbReference type="EMBL" id="BARS01012029">
    <property type="protein sequence ID" value="GAF96306.1"/>
    <property type="molecule type" value="Genomic_DNA"/>
</dbReference>
<name>X0UAF0_9ZZZZ</name>
<accession>X0UAF0</accession>
<evidence type="ECO:0000313" key="1">
    <source>
        <dbReference type="EMBL" id="GAF96306.1"/>
    </source>
</evidence>
<reference evidence="1" key="1">
    <citation type="journal article" date="2014" name="Front. Microbiol.">
        <title>High frequency of phylogenetically diverse reductive dehalogenase-homologous genes in deep subseafloor sedimentary metagenomes.</title>
        <authorList>
            <person name="Kawai M."/>
            <person name="Futagami T."/>
            <person name="Toyoda A."/>
            <person name="Takaki Y."/>
            <person name="Nishi S."/>
            <person name="Hori S."/>
            <person name="Arai W."/>
            <person name="Tsubouchi T."/>
            <person name="Morono Y."/>
            <person name="Uchiyama I."/>
            <person name="Ito T."/>
            <person name="Fujiyama A."/>
            <person name="Inagaki F."/>
            <person name="Takami H."/>
        </authorList>
    </citation>
    <scope>NUCLEOTIDE SEQUENCE</scope>
    <source>
        <strain evidence="1">Expedition CK06-06</strain>
    </source>
</reference>
<gene>
    <name evidence="1" type="ORF">S01H1_21627</name>
</gene>
<dbReference type="AlphaFoldDB" id="X0UAF0"/>